<evidence type="ECO:0000313" key="1">
    <source>
        <dbReference type="EMBL" id="KAK7508721.1"/>
    </source>
</evidence>
<comment type="caution">
    <text evidence="1">The sequence shown here is derived from an EMBL/GenBank/DDBJ whole genome shotgun (WGS) entry which is preliminary data.</text>
</comment>
<reference evidence="1 2" key="1">
    <citation type="journal article" date="2023" name="Sci. Data">
        <title>Genome assembly of the Korean intertidal mud-creeper Batillaria attramentaria.</title>
        <authorList>
            <person name="Patra A.K."/>
            <person name="Ho P.T."/>
            <person name="Jun S."/>
            <person name="Lee S.J."/>
            <person name="Kim Y."/>
            <person name="Won Y.J."/>
        </authorList>
    </citation>
    <scope>NUCLEOTIDE SEQUENCE [LARGE SCALE GENOMIC DNA]</scope>
    <source>
        <strain evidence="1">Wonlab-2016</strain>
    </source>
</reference>
<dbReference type="AlphaFoldDB" id="A0ABD0MCA9"/>
<keyword evidence="2" id="KW-1185">Reference proteome</keyword>
<sequence>MQRKEKFGTYYYNVPYYTYKSKCWPQAYLKIADSVTDCMGQKNSYPVIVCGGKGVGVGEKRAQNVFRMSKRLGKMILKNISVNGCLHLCLSQRERMTALAPNTHAVYSRTT</sequence>
<proteinExistence type="predicted"/>
<gene>
    <name evidence="1" type="ORF">BaRGS_00000287</name>
</gene>
<organism evidence="1 2">
    <name type="scientific">Batillaria attramentaria</name>
    <dbReference type="NCBI Taxonomy" id="370345"/>
    <lineage>
        <taxon>Eukaryota</taxon>
        <taxon>Metazoa</taxon>
        <taxon>Spiralia</taxon>
        <taxon>Lophotrochozoa</taxon>
        <taxon>Mollusca</taxon>
        <taxon>Gastropoda</taxon>
        <taxon>Caenogastropoda</taxon>
        <taxon>Sorbeoconcha</taxon>
        <taxon>Cerithioidea</taxon>
        <taxon>Batillariidae</taxon>
        <taxon>Batillaria</taxon>
    </lineage>
</organism>
<protein>
    <submittedName>
        <fullName evidence="1">Uncharacterized protein</fullName>
    </submittedName>
</protein>
<dbReference type="Proteomes" id="UP001519460">
    <property type="component" value="Unassembled WGS sequence"/>
</dbReference>
<evidence type="ECO:0000313" key="2">
    <source>
        <dbReference type="Proteomes" id="UP001519460"/>
    </source>
</evidence>
<dbReference type="EMBL" id="JACVVK020000001">
    <property type="protein sequence ID" value="KAK7508721.1"/>
    <property type="molecule type" value="Genomic_DNA"/>
</dbReference>
<accession>A0ABD0MCA9</accession>
<name>A0ABD0MCA9_9CAEN</name>